<evidence type="ECO:0000313" key="2">
    <source>
        <dbReference type="Proteomes" id="UP000298030"/>
    </source>
</evidence>
<sequence>MRPYLAYLVPSVDLLNTLPVFDAVHGAVSQRLPTPPFRLNFRVGLDRPRTLSFGPIPVAPTSHSDVPTPCSLSPLPRTPVSFSPSTVHLFSSLCHPHLATHLQPRSILLPLRHLRYQLRALGRSSNATLRTPGNPPKCLCAVRIKTWSNGQNPLCLSG</sequence>
<protein>
    <submittedName>
        <fullName evidence="1">Uncharacterized protein</fullName>
    </submittedName>
</protein>
<dbReference type="AlphaFoldDB" id="A0A4Y7TRU6"/>
<reference evidence="1 2" key="1">
    <citation type="journal article" date="2019" name="Nat. Ecol. Evol.">
        <title>Megaphylogeny resolves global patterns of mushroom evolution.</title>
        <authorList>
            <person name="Varga T."/>
            <person name="Krizsan K."/>
            <person name="Foldi C."/>
            <person name="Dima B."/>
            <person name="Sanchez-Garcia M."/>
            <person name="Sanchez-Ramirez S."/>
            <person name="Szollosi G.J."/>
            <person name="Szarkandi J.G."/>
            <person name="Papp V."/>
            <person name="Albert L."/>
            <person name="Andreopoulos W."/>
            <person name="Angelini C."/>
            <person name="Antonin V."/>
            <person name="Barry K.W."/>
            <person name="Bougher N.L."/>
            <person name="Buchanan P."/>
            <person name="Buyck B."/>
            <person name="Bense V."/>
            <person name="Catcheside P."/>
            <person name="Chovatia M."/>
            <person name="Cooper J."/>
            <person name="Damon W."/>
            <person name="Desjardin D."/>
            <person name="Finy P."/>
            <person name="Geml J."/>
            <person name="Haridas S."/>
            <person name="Hughes K."/>
            <person name="Justo A."/>
            <person name="Karasinski D."/>
            <person name="Kautmanova I."/>
            <person name="Kiss B."/>
            <person name="Kocsube S."/>
            <person name="Kotiranta H."/>
            <person name="LaButti K.M."/>
            <person name="Lechner B.E."/>
            <person name="Liimatainen K."/>
            <person name="Lipzen A."/>
            <person name="Lukacs Z."/>
            <person name="Mihaltcheva S."/>
            <person name="Morgado L.N."/>
            <person name="Niskanen T."/>
            <person name="Noordeloos M.E."/>
            <person name="Ohm R.A."/>
            <person name="Ortiz-Santana B."/>
            <person name="Ovrebo C."/>
            <person name="Racz N."/>
            <person name="Riley R."/>
            <person name="Savchenko A."/>
            <person name="Shiryaev A."/>
            <person name="Soop K."/>
            <person name="Spirin V."/>
            <person name="Szebenyi C."/>
            <person name="Tomsovsky M."/>
            <person name="Tulloss R.E."/>
            <person name="Uehling J."/>
            <person name="Grigoriev I.V."/>
            <person name="Vagvolgyi C."/>
            <person name="Papp T."/>
            <person name="Martin F.M."/>
            <person name="Miettinen O."/>
            <person name="Hibbett D.S."/>
            <person name="Nagy L.G."/>
        </authorList>
    </citation>
    <scope>NUCLEOTIDE SEQUENCE [LARGE SCALE GENOMIC DNA]</scope>
    <source>
        <strain evidence="1 2">FP101781</strain>
    </source>
</reference>
<comment type="caution">
    <text evidence="1">The sequence shown here is derived from an EMBL/GenBank/DDBJ whole genome shotgun (WGS) entry which is preliminary data.</text>
</comment>
<gene>
    <name evidence="1" type="ORF">FA13DRAFT_1090679</name>
</gene>
<dbReference type="Proteomes" id="UP000298030">
    <property type="component" value="Unassembled WGS sequence"/>
</dbReference>
<proteinExistence type="predicted"/>
<name>A0A4Y7TRU6_COPMI</name>
<dbReference type="EMBL" id="QPFP01000005">
    <property type="protein sequence ID" value="TEB36905.1"/>
    <property type="molecule type" value="Genomic_DNA"/>
</dbReference>
<keyword evidence="2" id="KW-1185">Reference proteome</keyword>
<accession>A0A4Y7TRU6</accession>
<evidence type="ECO:0000313" key="1">
    <source>
        <dbReference type="EMBL" id="TEB36905.1"/>
    </source>
</evidence>
<organism evidence="1 2">
    <name type="scientific">Coprinellus micaceus</name>
    <name type="common">Glistening ink-cap mushroom</name>
    <name type="synonym">Coprinus micaceus</name>
    <dbReference type="NCBI Taxonomy" id="71717"/>
    <lineage>
        <taxon>Eukaryota</taxon>
        <taxon>Fungi</taxon>
        <taxon>Dikarya</taxon>
        <taxon>Basidiomycota</taxon>
        <taxon>Agaricomycotina</taxon>
        <taxon>Agaricomycetes</taxon>
        <taxon>Agaricomycetidae</taxon>
        <taxon>Agaricales</taxon>
        <taxon>Agaricineae</taxon>
        <taxon>Psathyrellaceae</taxon>
        <taxon>Coprinellus</taxon>
    </lineage>
</organism>